<dbReference type="EMBL" id="SRLO01000791">
    <property type="protein sequence ID" value="TNN46392.1"/>
    <property type="molecule type" value="Genomic_DNA"/>
</dbReference>
<protein>
    <submittedName>
        <fullName evidence="1">Uncharacterized protein</fullName>
    </submittedName>
</protein>
<name>A0A4Z2G1J6_9TELE</name>
<dbReference type="Proteomes" id="UP000314294">
    <property type="component" value="Unassembled WGS sequence"/>
</dbReference>
<sequence length="165" mass="17630">MVMCASTTAIGGLWGENSAMRKASVDENYEWDAADLCSQPGDHDETPPPSLNPLKPAPCCSLPRMQRSTKARTNCSQPSLLLGHQSSCSAEPEPDTTLISHGSIHSMTPLQQRLCTRTVVNTLSGASEVVKRLVGGQVDNSYCGDFYGSKASRSEDEDIVGGNLD</sequence>
<keyword evidence="2" id="KW-1185">Reference proteome</keyword>
<organism evidence="1 2">
    <name type="scientific">Liparis tanakae</name>
    <name type="common">Tanaka's snailfish</name>
    <dbReference type="NCBI Taxonomy" id="230148"/>
    <lineage>
        <taxon>Eukaryota</taxon>
        <taxon>Metazoa</taxon>
        <taxon>Chordata</taxon>
        <taxon>Craniata</taxon>
        <taxon>Vertebrata</taxon>
        <taxon>Euteleostomi</taxon>
        <taxon>Actinopterygii</taxon>
        <taxon>Neopterygii</taxon>
        <taxon>Teleostei</taxon>
        <taxon>Neoteleostei</taxon>
        <taxon>Acanthomorphata</taxon>
        <taxon>Eupercaria</taxon>
        <taxon>Perciformes</taxon>
        <taxon>Cottioidei</taxon>
        <taxon>Cottales</taxon>
        <taxon>Liparidae</taxon>
        <taxon>Liparis</taxon>
    </lineage>
</organism>
<evidence type="ECO:0000313" key="1">
    <source>
        <dbReference type="EMBL" id="TNN46392.1"/>
    </source>
</evidence>
<gene>
    <name evidence="1" type="ORF">EYF80_043425</name>
</gene>
<evidence type="ECO:0000313" key="2">
    <source>
        <dbReference type="Proteomes" id="UP000314294"/>
    </source>
</evidence>
<comment type="caution">
    <text evidence="1">The sequence shown here is derived from an EMBL/GenBank/DDBJ whole genome shotgun (WGS) entry which is preliminary data.</text>
</comment>
<dbReference type="AlphaFoldDB" id="A0A4Z2G1J6"/>
<accession>A0A4Z2G1J6</accession>
<dbReference type="OrthoDB" id="6234674at2759"/>
<reference evidence="1 2" key="1">
    <citation type="submission" date="2019-03" db="EMBL/GenBank/DDBJ databases">
        <title>First draft genome of Liparis tanakae, snailfish: a comprehensive survey of snailfish specific genes.</title>
        <authorList>
            <person name="Kim W."/>
            <person name="Song I."/>
            <person name="Jeong J.-H."/>
            <person name="Kim D."/>
            <person name="Kim S."/>
            <person name="Ryu S."/>
            <person name="Song J.Y."/>
            <person name="Lee S.K."/>
        </authorList>
    </citation>
    <scope>NUCLEOTIDE SEQUENCE [LARGE SCALE GENOMIC DNA]</scope>
    <source>
        <tissue evidence="1">Muscle</tissue>
    </source>
</reference>
<proteinExistence type="predicted"/>